<dbReference type="InterPro" id="IPR049886">
    <property type="entry name" value="CFI_box_CTERM_dom"/>
</dbReference>
<feature type="region of interest" description="Disordered" evidence="1">
    <location>
        <begin position="32"/>
        <end position="58"/>
    </location>
</feature>
<dbReference type="STRING" id="1774968.AUC68_14220"/>
<feature type="signal peptide" evidence="2">
    <location>
        <begin position="1"/>
        <end position="24"/>
    </location>
</feature>
<accession>A0A1E3W4J6</accession>
<dbReference type="Proteomes" id="UP000094501">
    <property type="component" value="Unassembled WGS sequence"/>
</dbReference>
<proteinExistence type="predicted"/>
<dbReference type="RefSeq" id="WP_069436318.1">
    <property type="nucleotide sequence ID" value="NZ_LPWG01000004.1"/>
</dbReference>
<dbReference type="EMBL" id="LPWG01000004">
    <property type="protein sequence ID" value="ODS00729.1"/>
    <property type="molecule type" value="Genomic_DNA"/>
</dbReference>
<sequence length="578" mass="62912">MSYRANLRRLKALTALVAVVPFTAATVVPQPLHGQDVPQKSRNKAQERATSGKRAVTVEPQPAKDLRGEAGNWTFSSQGGYESHAFPNWRKIKTQTGGPKIMGPRGRAKIMIDYWSPPGPAHGYSGTLIVERTGNTPGSFEARVLVDGKEVDSFKVEKETKRDLTKVFGSDLGGLASASNLRVTAKIGGTTYDIFSFDLQGAGEALQKMRIGPDEAWARNPNPAAIGGPQRKRTAVKVETKPKNSANCPPGAGSSAAFRKYPKQENGTLGSWSYQFFGPAAHADLIPEKIKTKGGGDLDGDVKTGGTAEYKIWYKAETGPKQGFNAWISVIPVGKYDVFKADLFVDGEKADSVVFQPEPDPKYKSKMNPPPYAKSFNLTELFDGDMSRVAAIRNLRVAADMDGSGFDVFDADLDGTADVIEKMKTDSDAHYAVTTARKACAPPKISGPGANPESQDESGGGRGGPKKCFITTACCDVVGLADDCFELTALRRFRDEVLAQTADGQREIRLYYELAPLVLAEMRRRGHEPRLLGLYFGRILPCVLAAELGLEVLTRRMYRDMMVALVSRYRPDRLASMI</sequence>
<evidence type="ECO:0000256" key="2">
    <source>
        <dbReference type="SAM" id="SignalP"/>
    </source>
</evidence>
<feature type="chain" id="PRO_5009138953" evidence="2">
    <location>
        <begin position="25"/>
        <end position="578"/>
    </location>
</feature>
<reference evidence="3 4" key="1">
    <citation type="journal article" date="2016" name="Environ. Microbiol.">
        <title>New Methyloceanibacter diversity from North Sea sediments includes methanotroph containing solely the soluble methane monooxygenase.</title>
        <authorList>
            <person name="Vekeman B."/>
            <person name="Kerckhof F.M."/>
            <person name="Cremers G."/>
            <person name="de Vos P."/>
            <person name="Vandamme P."/>
            <person name="Boon N."/>
            <person name="Op den Camp H.J."/>
            <person name="Heylen K."/>
        </authorList>
    </citation>
    <scope>NUCLEOTIDE SEQUENCE [LARGE SCALE GENOMIC DNA]</scope>
    <source>
        <strain evidence="3 4">R-67174</strain>
    </source>
</reference>
<evidence type="ECO:0000256" key="1">
    <source>
        <dbReference type="SAM" id="MobiDB-lite"/>
    </source>
</evidence>
<name>A0A1E3W4J6_9HYPH</name>
<keyword evidence="2" id="KW-0732">Signal</keyword>
<evidence type="ECO:0000313" key="4">
    <source>
        <dbReference type="Proteomes" id="UP000094501"/>
    </source>
</evidence>
<dbReference type="NCBIfam" id="NF041770">
    <property type="entry name" value="CFI_box_CTERM"/>
    <property type="match status" value="1"/>
</dbReference>
<feature type="region of interest" description="Disordered" evidence="1">
    <location>
        <begin position="442"/>
        <end position="464"/>
    </location>
</feature>
<dbReference type="OrthoDB" id="583109at2"/>
<comment type="caution">
    <text evidence="3">The sequence shown here is derived from an EMBL/GenBank/DDBJ whole genome shotgun (WGS) entry which is preliminary data.</text>
</comment>
<organism evidence="3 4">
    <name type="scientific">Methyloceanibacter methanicus</name>
    <dbReference type="NCBI Taxonomy" id="1774968"/>
    <lineage>
        <taxon>Bacteria</taxon>
        <taxon>Pseudomonadati</taxon>
        <taxon>Pseudomonadota</taxon>
        <taxon>Alphaproteobacteria</taxon>
        <taxon>Hyphomicrobiales</taxon>
        <taxon>Hyphomicrobiaceae</taxon>
        <taxon>Methyloceanibacter</taxon>
    </lineage>
</organism>
<keyword evidence="4" id="KW-1185">Reference proteome</keyword>
<dbReference type="AlphaFoldDB" id="A0A1E3W4J6"/>
<gene>
    <name evidence="3" type="ORF">AUC68_14220</name>
</gene>
<protein>
    <submittedName>
        <fullName evidence="3">Uncharacterized protein</fullName>
    </submittedName>
</protein>
<evidence type="ECO:0000313" key="3">
    <source>
        <dbReference type="EMBL" id="ODS00729.1"/>
    </source>
</evidence>